<dbReference type="KEGG" id="ccp:CHC_T00000695001"/>
<name>R7QRF7_CHOCR</name>
<gene>
    <name evidence="1" type="ORF">CHC_T00000695001</name>
</gene>
<dbReference type="Proteomes" id="UP000012073">
    <property type="component" value="Unassembled WGS sequence"/>
</dbReference>
<dbReference type="EMBL" id="HG002156">
    <property type="protein sequence ID" value="CDF40338.1"/>
    <property type="molecule type" value="Genomic_DNA"/>
</dbReference>
<dbReference type="AlphaFoldDB" id="R7QRF7"/>
<dbReference type="RefSeq" id="XP_005710632.1">
    <property type="nucleotide sequence ID" value="XM_005710575.1"/>
</dbReference>
<accession>R7QRF7</accession>
<dbReference type="GeneID" id="17318349"/>
<protein>
    <submittedName>
        <fullName evidence="1">Uncharacterized protein</fullName>
    </submittedName>
</protein>
<evidence type="ECO:0000313" key="2">
    <source>
        <dbReference type="Proteomes" id="UP000012073"/>
    </source>
</evidence>
<dbReference type="Gramene" id="CDF40338">
    <property type="protein sequence ID" value="CDF40338"/>
    <property type="gene ID" value="CHC_T00000695001"/>
</dbReference>
<keyword evidence="2" id="KW-1185">Reference proteome</keyword>
<evidence type="ECO:0000313" key="1">
    <source>
        <dbReference type="EMBL" id="CDF40338.1"/>
    </source>
</evidence>
<sequence length="21" mass="2660">MLRGKQTFMSWYKLEIQTNVW</sequence>
<proteinExistence type="predicted"/>
<reference evidence="2" key="1">
    <citation type="journal article" date="2013" name="Proc. Natl. Acad. Sci. U.S.A.">
        <title>Genome structure and metabolic features in the red seaweed Chondrus crispus shed light on evolution of the Archaeplastida.</title>
        <authorList>
            <person name="Collen J."/>
            <person name="Porcel B."/>
            <person name="Carre W."/>
            <person name="Ball S.G."/>
            <person name="Chaparro C."/>
            <person name="Tonon T."/>
            <person name="Barbeyron T."/>
            <person name="Michel G."/>
            <person name="Noel B."/>
            <person name="Valentin K."/>
            <person name="Elias M."/>
            <person name="Artiguenave F."/>
            <person name="Arun A."/>
            <person name="Aury J.M."/>
            <person name="Barbosa-Neto J.F."/>
            <person name="Bothwell J.H."/>
            <person name="Bouget F.Y."/>
            <person name="Brillet L."/>
            <person name="Cabello-Hurtado F."/>
            <person name="Capella-Gutierrez S."/>
            <person name="Charrier B."/>
            <person name="Cladiere L."/>
            <person name="Cock J.M."/>
            <person name="Coelho S.M."/>
            <person name="Colleoni C."/>
            <person name="Czjzek M."/>
            <person name="Da Silva C."/>
            <person name="Delage L."/>
            <person name="Denoeud F."/>
            <person name="Deschamps P."/>
            <person name="Dittami S.M."/>
            <person name="Gabaldon T."/>
            <person name="Gachon C.M."/>
            <person name="Groisillier A."/>
            <person name="Herve C."/>
            <person name="Jabbari K."/>
            <person name="Katinka M."/>
            <person name="Kloareg B."/>
            <person name="Kowalczyk N."/>
            <person name="Labadie K."/>
            <person name="Leblanc C."/>
            <person name="Lopez P.J."/>
            <person name="McLachlan D.H."/>
            <person name="Meslet-Cladiere L."/>
            <person name="Moustafa A."/>
            <person name="Nehr Z."/>
            <person name="Nyvall Collen P."/>
            <person name="Panaud O."/>
            <person name="Partensky F."/>
            <person name="Poulain J."/>
            <person name="Rensing S.A."/>
            <person name="Rousvoal S."/>
            <person name="Samson G."/>
            <person name="Symeonidi A."/>
            <person name="Weissenbach J."/>
            <person name="Zambounis A."/>
            <person name="Wincker P."/>
            <person name="Boyen C."/>
        </authorList>
    </citation>
    <scope>NUCLEOTIDE SEQUENCE [LARGE SCALE GENOMIC DNA]</scope>
    <source>
        <strain evidence="2">cv. Stackhouse</strain>
    </source>
</reference>
<organism evidence="1 2">
    <name type="scientific">Chondrus crispus</name>
    <name type="common">Carrageen Irish moss</name>
    <name type="synonym">Polymorpha crispa</name>
    <dbReference type="NCBI Taxonomy" id="2769"/>
    <lineage>
        <taxon>Eukaryota</taxon>
        <taxon>Rhodophyta</taxon>
        <taxon>Florideophyceae</taxon>
        <taxon>Rhodymeniophycidae</taxon>
        <taxon>Gigartinales</taxon>
        <taxon>Gigartinaceae</taxon>
        <taxon>Chondrus</taxon>
    </lineage>
</organism>